<keyword evidence="1" id="KW-1133">Transmembrane helix</keyword>
<organism evidence="2 3">
    <name type="scientific">Candidatus Komeilibacteria bacterium CG_4_9_14_0_8_um_filter_36_9</name>
    <dbReference type="NCBI Taxonomy" id="1974473"/>
    <lineage>
        <taxon>Bacteria</taxon>
        <taxon>Candidatus Komeiliibacteriota</taxon>
    </lineage>
</organism>
<accession>A0A2M8DR22</accession>
<gene>
    <name evidence="2" type="ORF">CO073_02635</name>
</gene>
<feature type="transmembrane region" description="Helical" evidence="1">
    <location>
        <begin position="6"/>
        <end position="23"/>
    </location>
</feature>
<proteinExistence type="predicted"/>
<dbReference type="EMBL" id="PFSY01000123">
    <property type="protein sequence ID" value="PJC01834.1"/>
    <property type="molecule type" value="Genomic_DNA"/>
</dbReference>
<protein>
    <submittedName>
        <fullName evidence="2">Uncharacterized protein</fullName>
    </submittedName>
</protein>
<evidence type="ECO:0000256" key="1">
    <source>
        <dbReference type="SAM" id="Phobius"/>
    </source>
</evidence>
<evidence type="ECO:0000313" key="2">
    <source>
        <dbReference type="EMBL" id="PJC01834.1"/>
    </source>
</evidence>
<evidence type="ECO:0000313" key="3">
    <source>
        <dbReference type="Proteomes" id="UP000230136"/>
    </source>
</evidence>
<feature type="non-terminal residue" evidence="2">
    <location>
        <position position="1"/>
    </location>
</feature>
<dbReference type="Proteomes" id="UP000230136">
    <property type="component" value="Unassembled WGS sequence"/>
</dbReference>
<sequence>SNNIFLTINFFVVIIEIELIIHNKLKLKIQKLKVNCPQYFASELARTTPATICVAFRASSDAGGKVKITI</sequence>
<keyword evidence="1" id="KW-0472">Membrane</keyword>
<dbReference type="AlphaFoldDB" id="A0A2M8DR22"/>
<reference evidence="3" key="1">
    <citation type="submission" date="2017-09" db="EMBL/GenBank/DDBJ databases">
        <title>Depth-based differentiation of microbial function through sediment-hosted aquifers and enrichment of novel symbionts in the deep terrestrial subsurface.</title>
        <authorList>
            <person name="Probst A.J."/>
            <person name="Ladd B."/>
            <person name="Jarett J.K."/>
            <person name="Geller-Mcgrath D.E."/>
            <person name="Sieber C.M.K."/>
            <person name="Emerson J.B."/>
            <person name="Anantharaman K."/>
            <person name="Thomas B.C."/>
            <person name="Malmstrom R."/>
            <person name="Stieglmeier M."/>
            <person name="Klingl A."/>
            <person name="Woyke T."/>
            <person name="Ryan C.M."/>
            <person name="Banfield J.F."/>
        </authorList>
    </citation>
    <scope>NUCLEOTIDE SEQUENCE [LARGE SCALE GENOMIC DNA]</scope>
</reference>
<comment type="caution">
    <text evidence="2">The sequence shown here is derived from an EMBL/GenBank/DDBJ whole genome shotgun (WGS) entry which is preliminary data.</text>
</comment>
<name>A0A2M8DR22_9BACT</name>
<keyword evidence="1" id="KW-0812">Transmembrane</keyword>